<protein>
    <submittedName>
        <fullName evidence="2">Uncharacterized protein</fullName>
    </submittedName>
</protein>
<proteinExistence type="predicted"/>
<reference evidence="2" key="1">
    <citation type="submission" date="2022-02" db="EMBL/GenBank/DDBJ databases">
        <title>Crop Bioprotection Bacillus Genome Sequencing.</title>
        <authorList>
            <person name="Dunlap C."/>
        </authorList>
    </citation>
    <scope>NUCLEOTIDE SEQUENCE</scope>
    <source>
        <strain evidence="2">M18B4</strain>
    </source>
</reference>
<gene>
    <name evidence="2" type="ORF">MOC45_22760</name>
</gene>
<dbReference type="Proteomes" id="UP001070352">
    <property type="component" value="Unassembled WGS sequence"/>
</dbReference>
<keyword evidence="1" id="KW-0472">Membrane</keyword>
<evidence type="ECO:0000313" key="3">
    <source>
        <dbReference type="Proteomes" id="UP001070352"/>
    </source>
</evidence>
<feature type="non-terminal residue" evidence="2">
    <location>
        <position position="53"/>
    </location>
</feature>
<evidence type="ECO:0000313" key="2">
    <source>
        <dbReference type="EMBL" id="MCY8123350.1"/>
    </source>
</evidence>
<name>A0A9Q4DV77_BACSC</name>
<dbReference type="AlphaFoldDB" id="A0A9Q4DV77"/>
<feature type="transmembrane region" description="Helical" evidence="1">
    <location>
        <begin position="7"/>
        <end position="29"/>
    </location>
</feature>
<comment type="caution">
    <text evidence="2">The sequence shown here is derived from an EMBL/GenBank/DDBJ whole genome shotgun (WGS) entry which is preliminary data.</text>
</comment>
<evidence type="ECO:0000256" key="1">
    <source>
        <dbReference type="SAM" id="Phobius"/>
    </source>
</evidence>
<keyword evidence="1" id="KW-1133">Transmembrane helix</keyword>
<accession>A0A9Q4DV77</accession>
<sequence length="53" mass="6014">MKVKTKLLGIVSILVFSMIGIGGSSVFMISSTVKKNEELKDKMEFQKEMKYIQ</sequence>
<organism evidence="2 3">
    <name type="scientific">Bacillus spizizenii</name>
    <name type="common">Bacillus subtilis subsp. spizizenii</name>
    <dbReference type="NCBI Taxonomy" id="96241"/>
    <lineage>
        <taxon>Bacteria</taxon>
        <taxon>Bacillati</taxon>
        <taxon>Bacillota</taxon>
        <taxon>Bacilli</taxon>
        <taxon>Bacillales</taxon>
        <taxon>Bacillaceae</taxon>
        <taxon>Bacillus</taxon>
    </lineage>
</organism>
<dbReference type="EMBL" id="JALANJ010000106">
    <property type="protein sequence ID" value="MCY8123350.1"/>
    <property type="molecule type" value="Genomic_DNA"/>
</dbReference>
<keyword evidence="1" id="KW-0812">Transmembrane</keyword>